<evidence type="ECO:0008006" key="4">
    <source>
        <dbReference type="Google" id="ProtNLM"/>
    </source>
</evidence>
<dbReference type="RefSeq" id="WP_088605456.1">
    <property type="nucleotide sequence ID" value="NZ_NJIH01000013.1"/>
</dbReference>
<feature type="region of interest" description="Disordered" evidence="1">
    <location>
        <begin position="49"/>
        <end position="76"/>
    </location>
</feature>
<dbReference type="EMBL" id="NJIH01000013">
    <property type="protein sequence ID" value="OWT55269.1"/>
    <property type="molecule type" value="Genomic_DNA"/>
</dbReference>
<dbReference type="OrthoDB" id="4762412at2"/>
<organism evidence="2 3">
    <name type="scientific">Candidimonas nitroreducens</name>
    <dbReference type="NCBI Taxonomy" id="683354"/>
    <lineage>
        <taxon>Bacteria</taxon>
        <taxon>Pseudomonadati</taxon>
        <taxon>Pseudomonadota</taxon>
        <taxon>Betaproteobacteria</taxon>
        <taxon>Burkholderiales</taxon>
        <taxon>Alcaligenaceae</taxon>
        <taxon>Candidimonas</taxon>
    </lineage>
</organism>
<evidence type="ECO:0000256" key="1">
    <source>
        <dbReference type="SAM" id="MobiDB-lite"/>
    </source>
</evidence>
<feature type="compositionally biased region" description="Basic residues" evidence="1">
    <location>
        <begin position="63"/>
        <end position="76"/>
    </location>
</feature>
<protein>
    <recommendedName>
        <fullName evidence="4">Hypervirulence associated protein TUDOR domain-containing protein</fullName>
    </recommendedName>
</protein>
<reference evidence="3" key="1">
    <citation type="submission" date="2017-06" db="EMBL/GenBank/DDBJ databases">
        <title>Herbaspirillum phytohormonus sp. nov., isolated from the root nodule of Robinia pseudoacacia in lead-zinc mine.</title>
        <authorList>
            <person name="Fan M."/>
            <person name="Lin Y."/>
        </authorList>
    </citation>
    <scope>NUCLEOTIDE SEQUENCE [LARGE SCALE GENOMIC DNA]</scope>
    <source>
        <strain evidence="3">SC-089</strain>
    </source>
</reference>
<name>A0A225M8I8_9BURK</name>
<keyword evidence="3" id="KW-1185">Reference proteome</keyword>
<comment type="caution">
    <text evidence="2">The sequence shown here is derived from an EMBL/GenBank/DDBJ whole genome shotgun (WGS) entry which is preliminary data.</text>
</comment>
<accession>A0A225M8I8</accession>
<dbReference type="AlphaFoldDB" id="A0A225M8I8"/>
<proteinExistence type="predicted"/>
<evidence type="ECO:0000313" key="3">
    <source>
        <dbReference type="Proteomes" id="UP000214603"/>
    </source>
</evidence>
<evidence type="ECO:0000313" key="2">
    <source>
        <dbReference type="EMBL" id="OWT55269.1"/>
    </source>
</evidence>
<dbReference type="Proteomes" id="UP000214603">
    <property type="component" value="Unassembled WGS sequence"/>
</dbReference>
<gene>
    <name evidence="2" type="ORF">CEY11_21405</name>
</gene>
<sequence length="76" mass="8074">MATSKPKAKTLPVGTPVGFKYRGAKSPHGTVAGVVHQGTTSATTMYSVRPAKDSRHPGEPALIHRRGDKLHRRSGS</sequence>